<dbReference type="PANTHER" id="PTHR31451:SF39">
    <property type="entry name" value="MANNAN ENDO-1,4-BETA-MANNOSIDASE 1"/>
    <property type="match status" value="1"/>
</dbReference>
<accession>A0ABQ8GF01</accession>
<evidence type="ECO:0000256" key="8">
    <source>
        <dbReference type="ARBA" id="ARBA00023295"/>
    </source>
</evidence>
<dbReference type="InterPro" id="IPR017853">
    <property type="entry name" value="GH"/>
</dbReference>
<evidence type="ECO:0000256" key="7">
    <source>
        <dbReference type="ARBA" id="ARBA00022801"/>
    </source>
</evidence>
<dbReference type="EC" id="3.2.1.78" evidence="4"/>
<evidence type="ECO:0000256" key="3">
    <source>
        <dbReference type="ARBA" id="ARBA00005641"/>
    </source>
</evidence>
<dbReference type="PANTHER" id="PTHR31451">
    <property type="match status" value="1"/>
</dbReference>
<comment type="catalytic activity">
    <reaction evidence="1">
        <text>Random hydrolysis of (1-&gt;4)-beta-D-mannosidic linkages in mannans, galactomannans and glucomannans.</text>
        <dbReference type="EC" id="3.2.1.78"/>
    </reaction>
</comment>
<keyword evidence="5" id="KW-0964">Secreted</keyword>
<comment type="subcellular location">
    <subcellularLocation>
        <location evidence="2">Secreted</location>
    </subcellularLocation>
</comment>
<evidence type="ECO:0000256" key="2">
    <source>
        <dbReference type="ARBA" id="ARBA00004613"/>
    </source>
</evidence>
<reference evidence="11 12" key="1">
    <citation type="journal article" date="2021" name="Nat. Commun.">
        <title>Genetic determinants of endophytism in the Arabidopsis root mycobiome.</title>
        <authorList>
            <person name="Mesny F."/>
            <person name="Miyauchi S."/>
            <person name="Thiergart T."/>
            <person name="Pickel B."/>
            <person name="Atanasova L."/>
            <person name="Karlsson M."/>
            <person name="Huettel B."/>
            <person name="Barry K.W."/>
            <person name="Haridas S."/>
            <person name="Chen C."/>
            <person name="Bauer D."/>
            <person name="Andreopoulos W."/>
            <person name="Pangilinan J."/>
            <person name="LaButti K."/>
            <person name="Riley R."/>
            <person name="Lipzen A."/>
            <person name="Clum A."/>
            <person name="Drula E."/>
            <person name="Henrissat B."/>
            <person name="Kohler A."/>
            <person name="Grigoriev I.V."/>
            <person name="Martin F.M."/>
            <person name="Hacquard S."/>
        </authorList>
    </citation>
    <scope>NUCLEOTIDE SEQUENCE [LARGE SCALE GENOMIC DNA]</scope>
    <source>
        <strain evidence="11 12">MPI-SDFR-AT-0080</strain>
    </source>
</reference>
<keyword evidence="7 9" id="KW-0378">Hydrolase</keyword>
<organism evidence="11 12">
    <name type="scientific">Macrophomina phaseolina</name>
    <dbReference type="NCBI Taxonomy" id="35725"/>
    <lineage>
        <taxon>Eukaryota</taxon>
        <taxon>Fungi</taxon>
        <taxon>Dikarya</taxon>
        <taxon>Ascomycota</taxon>
        <taxon>Pezizomycotina</taxon>
        <taxon>Dothideomycetes</taxon>
        <taxon>Dothideomycetes incertae sedis</taxon>
        <taxon>Botryosphaeriales</taxon>
        <taxon>Botryosphaeriaceae</taxon>
        <taxon>Macrophomina</taxon>
    </lineage>
</organism>
<dbReference type="SUPFAM" id="SSF51445">
    <property type="entry name" value="(Trans)glycosidases"/>
    <property type="match status" value="1"/>
</dbReference>
<feature type="domain" description="Glycoside hydrolase family 5" evidence="10">
    <location>
        <begin position="22"/>
        <end position="303"/>
    </location>
</feature>
<dbReference type="InterPro" id="IPR045053">
    <property type="entry name" value="MAN-like"/>
</dbReference>
<name>A0ABQ8GF01_9PEZI</name>
<dbReference type="Pfam" id="PF00150">
    <property type="entry name" value="Cellulase"/>
    <property type="match status" value="1"/>
</dbReference>
<evidence type="ECO:0000259" key="10">
    <source>
        <dbReference type="Pfam" id="PF00150"/>
    </source>
</evidence>
<feature type="non-terminal residue" evidence="11">
    <location>
        <position position="1"/>
    </location>
</feature>
<keyword evidence="8 9" id="KW-0326">Glycosidase</keyword>
<evidence type="ECO:0000256" key="9">
    <source>
        <dbReference type="RuleBase" id="RU361153"/>
    </source>
</evidence>
<keyword evidence="12" id="KW-1185">Reference proteome</keyword>
<evidence type="ECO:0000256" key="5">
    <source>
        <dbReference type="ARBA" id="ARBA00022525"/>
    </source>
</evidence>
<evidence type="ECO:0000313" key="11">
    <source>
        <dbReference type="EMBL" id="KAH7053310.1"/>
    </source>
</evidence>
<dbReference type="Proteomes" id="UP000774617">
    <property type="component" value="Unassembled WGS sequence"/>
</dbReference>
<evidence type="ECO:0000256" key="1">
    <source>
        <dbReference type="ARBA" id="ARBA00001678"/>
    </source>
</evidence>
<dbReference type="EMBL" id="JAGTJR010000010">
    <property type="protein sequence ID" value="KAH7053310.1"/>
    <property type="molecule type" value="Genomic_DNA"/>
</dbReference>
<proteinExistence type="inferred from homology"/>
<keyword evidence="6" id="KW-0732">Signal</keyword>
<dbReference type="InterPro" id="IPR001547">
    <property type="entry name" value="Glyco_hydro_5"/>
</dbReference>
<comment type="similarity">
    <text evidence="3 9">Belongs to the glycosyl hydrolase 5 (cellulase A) family.</text>
</comment>
<evidence type="ECO:0000313" key="12">
    <source>
        <dbReference type="Proteomes" id="UP000774617"/>
    </source>
</evidence>
<dbReference type="Gene3D" id="3.20.20.80">
    <property type="entry name" value="Glycosidases"/>
    <property type="match status" value="1"/>
</dbReference>
<evidence type="ECO:0000256" key="4">
    <source>
        <dbReference type="ARBA" id="ARBA00012706"/>
    </source>
</evidence>
<gene>
    <name evidence="11" type="ORF">B0J12DRAFT_571723</name>
</gene>
<comment type="caution">
    <text evidence="11">The sequence shown here is derived from an EMBL/GenBank/DDBJ whole genome shotgun (WGS) entry which is preliminary data.</text>
</comment>
<sequence>RRDSRSWAGSNLYFLHALPAEEQSRYVQTLGRWGVKTLRLWVTGLDGGCIKGSTNTSSVPPLEPDVVGTYDTTVLSALDDTLKLLHSAGIKAIISPHDAGQINGANGCDVYCNKYGSQTNFYSSTEGKADYDARLSTVLNFESPNFGGRKWSQLDEVIVAFDLQSEPMINAVQLIQQNDPDNWLCGRAGVLKGLIGEDSGVKVATGGIGGSHYCCDHQFNDLPKALYCDAIDIISVHGYMSKAADWAYFITGDASVVDAVEAAGTGKKIMVEEWGVGADVIDGFDEQVAVFNNAGVPWLYWQVVPGKDQTQEGYPASCGYDGFEIGIESSKGDVAAAVSSAISASAAQDWTGYV</sequence>
<protein>
    <recommendedName>
        <fullName evidence="4">mannan endo-1,4-beta-mannosidase</fullName>
        <ecNumber evidence="4">3.2.1.78</ecNumber>
    </recommendedName>
</protein>
<evidence type="ECO:0000256" key="6">
    <source>
        <dbReference type="ARBA" id="ARBA00022729"/>
    </source>
</evidence>